<evidence type="ECO:0000256" key="6">
    <source>
        <dbReference type="SAM" id="Phobius"/>
    </source>
</evidence>
<feature type="transmembrane region" description="Helical" evidence="6">
    <location>
        <begin position="271"/>
        <end position="289"/>
    </location>
</feature>
<evidence type="ECO:0000313" key="9">
    <source>
        <dbReference type="Proteomes" id="UP000217780"/>
    </source>
</evidence>
<dbReference type="InterPro" id="IPR037185">
    <property type="entry name" value="EmrE-like"/>
</dbReference>
<dbReference type="InterPro" id="IPR000620">
    <property type="entry name" value="EamA_dom"/>
</dbReference>
<name>A0A2A2T3Q4_9BURK</name>
<keyword evidence="3 6" id="KW-0812">Transmembrane</keyword>
<evidence type="ECO:0000313" key="8">
    <source>
        <dbReference type="EMBL" id="PAX16115.1"/>
    </source>
</evidence>
<evidence type="ECO:0000256" key="2">
    <source>
        <dbReference type="ARBA" id="ARBA00007362"/>
    </source>
</evidence>
<dbReference type="PANTHER" id="PTHR32322:SF2">
    <property type="entry name" value="EAMA DOMAIN-CONTAINING PROTEIN"/>
    <property type="match status" value="1"/>
</dbReference>
<evidence type="ECO:0000259" key="7">
    <source>
        <dbReference type="Pfam" id="PF00892"/>
    </source>
</evidence>
<feature type="transmembrane region" description="Helical" evidence="6">
    <location>
        <begin position="152"/>
        <end position="172"/>
    </location>
</feature>
<protein>
    <submittedName>
        <fullName evidence="8">EamA family transporter</fullName>
    </submittedName>
</protein>
<reference evidence="8 9" key="1">
    <citation type="submission" date="2017-08" db="EMBL/GenBank/DDBJ databases">
        <title>WGS of Clinical strains of the CDC Group NO-1 linked to zoonotic infections in humans.</title>
        <authorList>
            <person name="Bernier A.-M."/>
            <person name="Bernard K."/>
        </authorList>
    </citation>
    <scope>NUCLEOTIDE SEQUENCE [LARGE SCALE GENOMIC DNA]</scope>
    <source>
        <strain evidence="8 9">NML91-0035</strain>
    </source>
</reference>
<feature type="transmembrane region" description="Helical" evidence="6">
    <location>
        <begin position="113"/>
        <end position="132"/>
    </location>
</feature>
<dbReference type="SUPFAM" id="SSF103481">
    <property type="entry name" value="Multidrug resistance efflux transporter EmrE"/>
    <property type="match status" value="2"/>
</dbReference>
<dbReference type="Gene3D" id="1.10.3730.20">
    <property type="match status" value="1"/>
</dbReference>
<dbReference type="EMBL" id="NTBI01000010">
    <property type="protein sequence ID" value="PAX16115.1"/>
    <property type="molecule type" value="Genomic_DNA"/>
</dbReference>
<evidence type="ECO:0000256" key="4">
    <source>
        <dbReference type="ARBA" id="ARBA00022989"/>
    </source>
</evidence>
<feature type="transmembrane region" description="Helical" evidence="6">
    <location>
        <begin position="214"/>
        <end position="234"/>
    </location>
</feature>
<accession>A0A2A2T3Q4</accession>
<dbReference type="GO" id="GO:0016020">
    <property type="term" value="C:membrane"/>
    <property type="evidence" value="ECO:0007669"/>
    <property type="project" value="UniProtKB-SubCell"/>
</dbReference>
<gene>
    <name evidence="8" type="ORF">CLI92_10925</name>
</gene>
<proteinExistence type="inferred from homology"/>
<comment type="caution">
    <text evidence="8">The sequence shown here is derived from an EMBL/GenBank/DDBJ whole genome shotgun (WGS) entry which is preliminary data.</text>
</comment>
<dbReference type="PANTHER" id="PTHR32322">
    <property type="entry name" value="INNER MEMBRANE TRANSPORTER"/>
    <property type="match status" value="1"/>
</dbReference>
<sequence>MAMIWGASWPWGRIVALNMPPLAAAAARFLLASALLLVWMGRSGRLRTLRSLSSRQWLGLTLAAATGVFGYAVFFMLALQSVPSSRAVLAIALNPVATLLLAALVFKERLNGAIALGMLLAICGALLAIASGAPAPSSQLPGAGSQAGLGEWLLLGCVLCWAAYTLIGRAVLTRVDALSATGVSSVLGALLLVLLSLGVEGPSAWRAMAQAPAAAWWSLLALSFGAAALAYAWYYAGVKALGAGAASGYITLVPVFGVLCSSLWLGEPLGATLLLGGLLAIGGMALMHWGRLRA</sequence>
<feature type="transmembrane region" description="Helical" evidence="6">
    <location>
        <begin position="60"/>
        <end position="81"/>
    </location>
</feature>
<dbReference type="InterPro" id="IPR050638">
    <property type="entry name" value="AA-Vitamin_Transporters"/>
</dbReference>
<feature type="domain" description="EamA" evidence="7">
    <location>
        <begin position="149"/>
        <end position="287"/>
    </location>
</feature>
<keyword evidence="5 6" id="KW-0472">Membrane</keyword>
<dbReference type="Proteomes" id="UP000217780">
    <property type="component" value="Unassembled WGS sequence"/>
</dbReference>
<dbReference type="AlphaFoldDB" id="A0A2A2T3Q4"/>
<feature type="transmembrane region" description="Helical" evidence="6">
    <location>
        <begin position="179"/>
        <end position="199"/>
    </location>
</feature>
<feature type="domain" description="EamA" evidence="7">
    <location>
        <begin position="2"/>
        <end position="128"/>
    </location>
</feature>
<keyword evidence="4 6" id="KW-1133">Transmembrane helix</keyword>
<organism evidence="8 9">
    <name type="scientific">Vandammella animalimorsus</name>
    <dbReference type="NCBI Taxonomy" id="2029117"/>
    <lineage>
        <taxon>Bacteria</taxon>
        <taxon>Pseudomonadati</taxon>
        <taxon>Pseudomonadota</taxon>
        <taxon>Betaproteobacteria</taxon>
        <taxon>Burkholderiales</taxon>
        <taxon>Comamonadaceae</taxon>
        <taxon>Vandammella</taxon>
    </lineage>
</organism>
<dbReference type="Pfam" id="PF00892">
    <property type="entry name" value="EamA"/>
    <property type="match status" value="2"/>
</dbReference>
<feature type="transmembrane region" description="Helical" evidence="6">
    <location>
        <begin position="246"/>
        <end position="265"/>
    </location>
</feature>
<feature type="transmembrane region" description="Helical" evidence="6">
    <location>
        <begin position="20"/>
        <end position="39"/>
    </location>
</feature>
<evidence type="ECO:0000256" key="3">
    <source>
        <dbReference type="ARBA" id="ARBA00022692"/>
    </source>
</evidence>
<comment type="subcellular location">
    <subcellularLocation>
        <location evidence="1">Membrane</location>
        <topology evidence="1">Multi-pass membrane protein</topology>
    </subcellularLocation>
</comment>
<comment type="similarity">
    <text evidence="2">Belongs to the EamA transporter family.</text>
</comment>
<feature type="transmembrane region" description="Helical" evidence="6">
    <location>
        <begin position="87"/>
        <end position="106"/>
    </location>
</feature>
<evidence type="ECO:0000256" key="1">
    <source>
        <dbReference type="ARBA" id="ARBA00004141"/>
    </source>
</evidence>
<evidence type="ECO:0000256" key="5">
    <source>
        <dbReference type="ARBA" id="ARBA00023136"/>
    </source>
</evidence>